<feature type="coiled-coil region" evidence="1">
    <location>
        <begin position="200"/>
        <end position="290"/>
    </location>
</feature>
<gene>
    <name evidence="3" type="ORF">DPMN_025485</name>
</gene>
<evidence type="ECO:0000313" key="3">
    <source>
        <dbReference type="EMBL" id="KAH3862518.1"/>
    </source>
</evidence>
<keyword evidence="1" id="KW-0175">Coiled coil</keyword>
<keyword evidence="4" id="KW-1185">Reference proteome</keyword>
<reference evidence="3" key="1">
    <citation type="journal article" date="2019" name="bioRxiv">
        <title>The Genome of the Zebra Mussel, Dreissena polymorpha: A Resource for Invasive Species Research.</title>
        <authorList>
            <person name="McCartney M.A."/>
            <person name="Auch B."/>
            <person name="Kono T."/>
            <person name="Mallez S."/>
            <person name="Zhang Y."/>
            <person name="Obille A."/>
            <person name="Becker A."/>
            <person name="Abrahante J.E."/>
            <person name="Garbe J."/>
            <person name="Badalamenti J.P."/>
            <person name="Herman A."/>
            <person name="Mangelson H."/>
            <person name="Liachko I."/>
            <person name="Sullivan S."/>
            <person name="Sone E.D."/>
            <person name="Koren S."/>
            <person name="Silverstein K.A.T."/>
            <person name="Beckman K.B."/>
            <person name="Gohl D.M."/>
        </authorList>
    </citation>
    <scope>NUCLEOTIDE SEQUENCE</scope>
    <source>
        <strain evidence="3">Duluth1</strain>
        <tissue evidence="3">Whole animal</tissue>
    </source>
</reference>
<accession>A0A9D4LRM4</accession>
<evidence type="ECO:0000256" key="2">
    <source>
        <dbReference type="SAM" id="MobiDB-lite"/>
    </source>
</evidence>
<protein>
    <submittedName>
        <fullName evidence="3">Uncharacterized protein</fullName>
    </submittedName>
</protein>
<feature type="compositionally biased region" description="Polar residues" evidence="2">
    <location>
        <begin position="293"/>
        <end position="311"/>
    </location>
</feature>
<proteinExistence type="predicted"/>
<feature type="compositionally biased region" description="Polar residues" evidence="2">
    <location>
        <begin position="1"/>
        <end position="11"/>
    </location>
</feature>
<dbReference type="EMBL" id="JAIWYP010000002">
    <property type="protein sequence ID" value="KAH3862518.1"/>
    <property type="molecule type" value="Genomic_DNA"/>
</dbReference>
<dbReference type="Proteomes" id="UP000828390">
    <property type="component" value="Unassembled WGS sequence"/>
</dbReference>
<name>A0A9D4LRM4_DREPO</name>
<reference evidence="3" key="2">
    <citation type="submission" date="2020-11" db="EMBL/GenBank/DDBJ databases">
        <authorList>
            <person name="McCartney M.A."/>
            <person name="Auch B."/>
            <person name="Kono T."/>
            <person name="Mallez S."/>
            <person name="Becker A."/>
            <person name="Gohl D.M."/>
            <person name="Silverstein K.A.T."/>
            <person name="Koren S."/>
            <person name="Bechman K.B."/>
            <person name="Herman A."/>
            <person name="Abrahante J.E."/>
            <person name="Garbe J."/>
        </authorList>
    </citation>
    <scope>NUCLEOTIDE SEQUENCE</scope>
    <source>
        <strain evidence="3">Duluth1</strain>
        <tissue evidence="3">Whole animal</tissue>
    </source>
</reference>
<comment type="caution">
    <text evidence="3">The sequence shown here is derived from an EMBL/GenBank/DDBJ whole genome shotgun (WGS) entry which is preliminary data.</text>
</comment>
<organism evidence="3 4">
    <name type="scientific">Dreissena polymorpha</name>
    <name type="common">Zebra mussel</name>
    <name type="synonym">Mytilus polymorpha</name>
    <dbReference type="NCBI Taxonomy" id="45954"/>
    <lineage>
        <taxon>Eukaryota</taxon>
        <taxon>Metazoa</taxon>
        <taxon>Spiralia</taxon>
        <taxon>Lophotrochozoa</taxon>
        <taxon>Mollusca</taxon>
        <taxon>Bivalvia</taxon>
        <taxon>Autobranchia</taxon>
        <taxon>Heteroconchia</taxon>
        <taxon>Euheterodonta</taxon>
        <taxon>Imparidentia</taxon>
        <taxon>Neoheterodontei</taxon>
        <taxon>Myida</taxon>
        <taxon>Dreissenoidea</taxon>
        <taxon>Dreissenidae</taxon>
        <taxon>Dreissena</taxon>
    </lineage>
</organism>
<evidence type="ECO:0000256" key="1">
    <source>
        <dbReference type="SAM" id="Coils"/>
    </source>
</evidence>
<feature type="compositionally biased region" description="Polar residues" evidence="2">
    <location>
        <begin position="317"/>
        <end position="329"/>
    </location>
</feature>
<dbReference type="AlphaFoldDB" id="A0A9D4LRM4"/>
<evidence type="ECO:0000313" key="4">
    <source>
        <dbReference type="Proteomes" id="UP000828390"/>
    </source>
</evidence>
<feature type="region of interest" description="Disordered" evidence="2">
    <location>
        <begin position="293"/>
        <end position="329"/>
    </location>
</feature>
<sequence>MKPLLCQNNSAMDDRTHDGSKHQAIIRARSAEEKSNNCHKLADRKYSAPEIFVFEQVDEAEVASKNDYEQQSLLCHNLNSNCMPPGVSLLNFQSIVQELVKTKMFLHSQLKKIENEKAQELESLRSEVYTQKKHNQLLQSELEKCKIELSRRPNPSVQLKHEDSFELTLASQPAQVSHQVKEVADVQKLNDQISQLWKRNQELLGENESLKRCKEELESQYCNLRDKVRIFGTCLQDEKSKNQRLEDQLLSMKENNKKLSEKVGELRQKYEELSLEKHALEKNLTLQDARASNVTLQKHSGESPHNSSQALSKGHTSKSVRTAELSSAETSRPLNIATKAVAFNNLNVDSEAKVSNVQVHECPRCLQNFNNEDFYFKHLQICIE</sequence>
<feature type="region of interest" description="Disordered" evidence="2">
    <location>
        <begin position="1"/>
        <end position="20"/>
    </location>
</feature>